<dbReference type="Pfam" id="PF11282">
    <property type="entry name" value="DUF3082"/>
    <property type="match status" value="1"/>
</dbReference>
<dbReference type="PANTHER" id="PTHR35733">
    <property type="entry name" value="OS02G0307800 PROTEIN"/>
    <property type="match status" value="1"/>
</dbReference>
<accession>A0AA38FX70</accession>
<proteinExistence type="predicted"/>
<dbReference type="InterPro" id="IPR021434">
    <property type="entry name" value="DUF3082"/>
</dbReference>
<protein>
    <submittedName>
        <fullName evidence="2">Uncharacterized protein</fullName>
    </submittedName>
</protein>
<dbReference type="EMBL" id="JAHRHJ020000006">
    <property type="protein sequence ID" value="KAH9311620.1"/>
    <property type="molecule type" value="Genomic_DNA"/>
</dbReference>
<comment type="caution">
    <text evidence="2">The sequence shown here is derived from an EMBL/GenBank/DDBJ whole genome shotgun (WGS) entry which is preliminary data.</text>
</comment>
<feature type="non-terminal residue" evidence="2">
    <location>
        <position position="227"/>
    </location>
</feature>
<keyword evidence="1" id="KW-1133">Transmembrane helix</keyword>
<feature type="transmembrane region" description="Helical" evidence="1">
    <location>
        <begin position="181"/>
        <end position="201"/>
    </location>
</feature>
<dbReference type="GO" id="GO:0009535">
    <property type="term" value="C:chloroplast thylakoid membrane"/>
    <property type="evidence" value="ECO:0007669"/>
    <property type="project" value="TreeGrafter"/>
</dbReference>
<dbReference type="AlphaFoldDB" id="A0AA38FX70"/>
<reference evidence="2 3" key="1">
    <citation type="journal article" date="2021" name="Nat. Plants">
        <title>The Taxus genome provides insights into paclitaxel biosynthesis.</title>
        <authorList>
            <person name="Xiong X."/>
            <person name="Gou J."/>
            <person name="Liao Q."/>
            <person name="Li Y."/>
            <person name="Zhou Q."/>
            <person name="Bi G."/>
            <person name="Li C."/>
            <person name="Du R."/>
            <person name="Wang X."/>
            <person name="Sun T."/>
            <person name="Guo L."/>
            <person name="Liang H."/>
            <person name="Lu P."/>
            <person name="Wu Y."/>
            <person name="Zhang Z."/>
            <person name="Ro D.K."/>
            <person name="Shang Y."/>
            <person name="Huang S."/>
            <person name="Yan J."/>
        </authorList>
    </citation>
    <scope>NUCLEOTIDE SEQUENCE [LARGE SCALE GENOMIC DNA]</scope>
    <source>
        <strain evidence="2">Ta-2019</strain>
    </source>
</reference>
<evidence type="ECO:0000313" key="3">
    <source>
        <dbReference type="Proteomes" id="UP000824469"/>
    </source>
</evidence>
<sequence>MAVKRRHRASSFTVIRRSGLKHLFDLADQDEDGPIELPEEFNPFEVPEATPLQTAASVLLTASIAFLLYRSLKRRAKGAKEKVHCLFSQITFHSAIRNKRCKDSRIEIAQENILRAFRVSICDLSLLVNDPLSGLIGVTRKFRSSGVESVREEAKSEALKALKQLNSETEEVKPNGPPPSAVQALVGAIMAGGIAFLLYNFTISVQSSLDSQVVSTNYSIRQITITI</sequence>
<dbReference type="Proteomes" id="UP000824469">
    <property type="component" value="Unassembled WGS sequence"/>
</dbReference>
<keyword evidence="1" id="KW-0812">Transmembrane</keyword>
<gene>
    <name evidence="2" type="ORF">KI387_026655</name>
</gene>
<organism evidence="2 3">
    <name type="scientific">Taxus chinensis</name>
    <name type="common">Chinese yew</name>
    <name type="synonym">Taxus wallichiana var. chinensis</name>
    <dbReference type="NCBI Taxonomy" id="29808"/>
    <lineage>
        <taxon>Eukaryota</taxon>
        <taxon>Viridiplantae</taxon>
        <taxon>Streptophyta</taxon>
        <taxon>Embryophyta</taxon>
        <taxon>Tracheophyta</taxon>
        <taxon>Spermatophyta</taxon>
        <taxon>Pinopsida</taxon>
        <taxon>Pinidae</taxon>
        <taxon>Conifers II</taxon>
        <taxon>Cupressales</taxon>
        <taxon>Taxaceae</taxon>
        <taxon>Taxus</taxon>
    </lineage>
</organism>
<keyword evidence="1" id="KW-0472">Membrane</keyword>
<evidence type="ECO:0000313" key="2">
    <source>
        <dbReference type="EMBL" id="KAH9311620.1"/>
    </source>
</evidence>
<keyword evidence="3" id="KW-1185">Reference proteome</keyword>
<name>A0AA38FX70_TAXCH</name>
<evidence type="ECO:0000256" key="1">
    <source>
        <dbReference type="SAM" id="Phobius"/>
    </source>
</evidence>
<dbReference type="PANTHER" id="PTHR35733:SF1">
    <property type="entry name" value="OS02G0307800 PROTEIN"/>
    <property type="match status" value="1"/>
</dbReference>